<dbReference type="HOGENOM" id="CLU_1172357_0_0_1"/>
<gene>
    <name evidence="1" type="ORF">POPTR_015G106100</name>
</gene>
<sequence length="237" mass="27474">MGDNDTLFFPDNLIRVSSRDEHDQYYYTGSSTSENHKQNIVFNHKAEYSYPLAKALAKMQDRCIERYPCLHGSDGRIHAFIIMIITIINDFYGDIFGFLAVHPITALVSLHHFNKIQPIIPQKSRLRVLEKLRAPAKLDPAALMQKSICHAQNTKLEFHIQQPTLLRACMFHICDWEIGRPLQIDRVEVHKRPIPYLTYGMGLLEETVAEPYPQRKNDTLEVQVAECREDDEVIEVR</sequence>
<evidence type="ECO:0000313" key="1">
    <source>
        <dbReference type="EMBL" id="PNT01520.1"/>
    </source>
</evidence>
<dbReference type="InParanoid" id="B9IFL0"/>
<name>B9IFL0_POPTR</name>
<proteinExistence type="predicted"/>
<dbReference type="AlphaFoldDB" id="B9IFL0"/>
<dbReference type="eggNOG" id="KOG2246">
    <property type="taxonomic scope" value="Eukaryota"/>
</dbReference>
<dbReference type="InterPro" id="IPR006740">
    <property type="entry name" value="DUF604"/>
</dbReference>
<protein>
    <submittedName>
        <fullName evidence="1">Uncharacterized protein</fullName>
    </submittedName>
</protein>
<dbReference type="Gene3D" id="3.90.550.50">
    <property type="match status" value="1"/>
</dbReference>
<accession>B9IFL0</accession>
<keyword evidence="2" id="KW-1185">Reference proteome</keyword>
<dbReference type="PANTHER" id="PTHR10811">
    <property type="entry name" value="FRINGE-RELATED"/>
    <property type="match status" value="1"/>
</dbReference>
<reference evidence="1 2" key="1">
    <citation type="journal article" date="2006" name="Science">
        <title>The genome of black cottonwood, Populus trichocarpa (Torr. &amp; Gray).</title>
        <authorList>
            <person name="Tuskan G.A."/>
            <person name="Difazio S."/>
            <person name="Jansson S."/>
            <person name="Bohlmann J."/>
            <person name="Grigoriev I."/>
            <person name="Hellsten U."/>
            <person name="Putnam N."/>
            <person name="Ralph S."/>
            <person name="Rombauts S."/>
            <person name="Salamov A."/>
            <person name="Schein J."/>
            <person name="Sterck L."/>
            <person name="Aerts A."/>
            <person name="Bhalerao R.R."/>
            <person name="Bhalerao R.P."/>
            <person name="Blaudez D."/>
            <person name="Boerjan W."/>
            <person name="Brun A."/>
            <person name="Brunner A."/>
            <person name="Busov V."/>
            <person name="Campbell M."/>
            <person name="Carlson J."/>
            <person name="Chalot M."/>
            <person name="Chapman J."/>
            <person name="Chen G.L."/>
            <person name="Cooper D."/>
            <person name="Coutinho P.M."/>
            <person name="Couturier J."/>
            <person name="Covert S."/>
            <person name="Cronk Q."/>
            <person name="Cunningham R."/>
            <person name="Davis J."/>
            <person name="Degroeve S."/>
            <person name="Dejardin A."/>
            <person name="Depamphilis C."/>
            <person name="Detter J."/>
            <person name="Dirks B."/>
            <person name="Dubchak I."/>
            <person name="Duplessis S."/>
            <person name="Ehlting J."/>
            <person name="Ellis B."/>
            <person name="Gendler K."/>
            <person name="Goodstein D."/>
            <person name="Gribskov M."/>
            <person name="Grimwood J."/>
            <person name="Groover A."/>
            <person name="Gunter L."/>
            <person name="Hamberger B."/>
            <person name="Heinze B."/>
            <person name="Helariutta Y."/>
            <person name="Henrissat B."/>
            <person name="Holligan D."/>
            <person name="Holt R."/>
            <person name="Huang W."/>
            <person name="Islam-Faridi N."/>
            <person name="Jones S."/>
            <person name="Jones-Rhoades M."/>
            <person name="Jorgensen R."/>
            <person name="Joshi C."/>
            <person name="Kangasjarvi J."/>
            <person name="Karlsson J."/>
            <person name="Kelleher C."/>
            <person name="Kirkpatrick R."/>
            <person name="Kirst M."/>
            <person name="Kohler A."/>
            <person name="Kalluri U."/>
            <person name="Larimer F."/>
            <person name="Leebens-Mack J."/>
            <person name="Leple J.C."/>
            <person name="Locascio P."/>
            <person name="Lou Y."/>
            <person name="Lucas S."/>
            <person name="Martin F."/>
            <person name="Montanini B."/>
            <person name="Napoli C."/>
            <person name="Nelson D.R."/>
            <person name="Nelson C."/>
            <person name="Nieminen K."/>
            <person name="Nilsson O."/>
            <person name="Pereda V."/>
            <person name="Peter G."/>
            <person name="Philippe R."/>
            <person name="Pilate G."/>
            <person name="Poliakov A."/>
            <person name="Razumovskaya J."/>
            <person name="Richardson P."/>
            <person name="Rinaldi C."/>
            <person name="Ritland K."/>
            <person name="Rouze P."/>
            <person name="Ryaboy D."/>
            <person name="Schmutz J."/>
            <person name="Schrader J."/>
            <person name="Segerman B."/>
            <person name="Shin H."/>
            <person name="Siddiqui A."/>
            <person name="Sterky F."/>
            <person name="Terry A."/>
            <person name="Tsai C.J."/>
            <person name="Uberbacher E."/>
            <person name="Unneberg P."/>
            <person name="Vahala J."/>
            <person name="Wall K."/>
            <person name="Wessler S."/>
            <person name="Yang G."/>
            <person name="Yin T."/>
            <person name="Douglas C."/>
            <person name="Marra M."/>
            <person name="Sandberg G."/>
            <person name="Van de Peer Y."/>
            <person name="Rokhsar D."/>
        </authorList>
    </citation>
    <scope>NUCLEOTIDE SEQUENCE [LARGE SCALE GENOMIC DNA]</scope>
    <source>
        <strain evidence="2">cv. Nisqually</strain>
    </source>
</reference>
<evidence type="ECO:0000313" key="2">
    <source>
        <dbReference type="Proteomes" id="UP000006729"/>
    </source>
</evidence>
<dbReference type="EMBL" id="CM009304">
    <property type="protein sequence ID" value="PNT01520.1"/>
    <property type="molecule type" value="Genomic_DNA"/>
</dbReference>
<dbReference type="Pfam" id="PF04646">
    <property type="entry name" value="DUF604"/>
    <property type="match status" value="1"/>
</dbReference>
<dbReference type="GO" id="GO:0008375">
    <property type="term" value="F:acetylglucosaminyltransferase activity"/>
    <property type="evidence" value="ECO:0000318"/>
    <property type="project" value="GO_Central"/>
</dbReference>
<dbReference type="STRING" id="3694.B9IFL0"/>
<organism evidence="1 2">
    <name type="scientific">Populus trichocarpa</name>
    <name type="common">Western balsam poplar</name>
    <name type="synonym">Populus balsamifera subsp. trichocarpa</name>
    <dbReference type="NCBI Taxonomy" id="3694"/>
    <lineage>
        <taxon>Eukaryota</taxon>
        <taxon>Viridiplantae</taxon>
        <taxon>Streptophyta</taxon>
        <taxon>Embryophyta</taxon>
        <taxon>Tracheophyta</taxon>
        <taxon>Spermatophyta</taxon>
        <taxon>Magnoliopsida</taxon>
        <taxon>eudicotyledons</taxon>
        <taxon>Gunneridae</taxon>
        <taxon>Pentapetalae</taxon>
        <taxon>rosids</taxon>
        <taxon>fabids</taxon>
        <taxon>Malpighiales</taxon>
        <taxon>Salicaceae</taxon>
        <taxon>Saliceae</taxon>
        <taxon>Populus</taxon>
    </lineage>
</organism>
<dbReference type="Proteomes" id="UP000006729">
    <property type="component" value="Chromosome 15"/>
</dbReference>